<reference evidence="1" key="1">
    <citation type="thesis" date="2021" institute="BYU ScholarsArchive" country="Provo, UT, USA">
        <title>Applications of and Algorithms for Genome Assembly and Genomic Analyses with an Emphasis on Marine Teleosts.</title>
        <authorList>
            <person name="Pickett B.D."/>
        </authorList>
    </citation>
    <scope>NUCLEOTIDE SEQUENCE</scope>
    <source>
        <strain evidence="1">HI-2016</strain>
    </source>
</reference>
<dbReference type="EMBL" id="JAFBMS010000048">
    <property type="protein sequence ID" value="KAG9339960.1"/>
    <property type="molecule type" value="Genomic_DNA"/>
</dbReference>
<sequence length="76" mass="8636">MRQSDKQVTCVNANSCKEADRRRTLTLAVNQRGKGKHFCQASAGAPPTLAKHLKNTTFHHELIKCSRRLQRGRQLH</sequence>
<organism evidence="1 2">
    <name type="scientific">Albula glossodonta</name>
    <name type="common">roundjaw bonefish</name>
    <dbReference type="NCBI Taxonomy" id="121402"/>
    <lineage>
        <taxon>Eukaryota</taxon>
        <taxon>Metazoa</taxon>
        <taxon>Chordata</taxon>
        <taxon>Craniata</taxon>
        <taxon>Vertebrata</taxon>
        <taxon>Euteleostomi</taxon>
        <taxon>Actinopterygii</taxon>
        <taxon>Neopterygii</taxon>
        <taxon>Teleostei</taxon>
        <taxon>Albuliformes</taxon>
        <taxon>Albulidae</taxon>
        <taxon>Albula</taxon>
    </lineage>
</organism>
<evidence type="ECO:0000313" key="2">
    <source>
        <dbReference type="Proteomes" id="UP000824540"/>
    </source>
</evidence>
<dbReference type="Proteomes" id="UP000824540">
    <property type="component" value="Unassembled WGS sequence"/>
</dbReference>
<protein>
    <submittedName>
        <fullName evidence="1">Uncharacterized protein</fullName>
    </submittedName>
</protein>
<keyword evidence="2" id="KW-1185">Reference proteome</keyword>
<comment type="caution">
    <text evidence="1">The sequence shown here is derived from an EMBL/GenBank/DDBJ whole genome shotgun (WGS) entry which is preliminary data.</text>
</comment>
<evidence type="ECO:0000313" key="1">
    <source>
        <dbReference type="EMBL" id="KAG9339960.1"/>
    </source>
</evidence>
<dbReference type="AlphaFoldDB" id="A0A8T2NL40"/>
<gene>
    <name evidence="1" type="ORF">JZ751_022275</name>
</gene>
<name>A0A8T2NL40_9TELE</name>
<accession>A0A8T2NL40</accession>
<proteinExistence type="predicted"/>